<dbReference type="InterPro" id="IPR050188">
    <property type="entry name" value="RluA_PseudoU_synthase"/>
</dbReference>
<feature type="domain" description="Pseudouridine synthase RsuA/RluA-like" evidence="16">
    <location>
        <begin position="26"/>
        <end position="173"/>
    </location>
</feature>
<dbReference type="Proteomes" id="UP000596063">
    <property type="component" value="Chromosome"/>
</dbReference>
<dbReference type="EC" id="5.4.99.29" evidence="9"/>
<evidence type="ECO:0000256" key="15">
    <source>
        <dbReference type="ARBA" id="ARBA00043143"/>
    </source>
</evidence>
<comment type="similarity">
    <text evidence="1">Belongs to the pseudouridine synthase RluA family.</text>
</comment>
<proteinExistence type="inferred from homology"/>
<name>A0A7T4QY98_9GAMM</name>
<keyword evidence="4" id="KW-0413">Isomerase</keyword>
<comment type="catalytic activity">
    <reaction evidence="6">
        <text>uridine(746) in 23S rRNA = pseudouridine(746) in 23S rRNA</text>
        <dbReference type="Rhea" id="RHEA:42548"/>
        <dbReference type="Rhea" id="RHEA-COMP:10109"/>
        <dbReference type="Rhea" id="RHEA-COMP:10110"/>
        <dbReference type="ChEBI" id="CHEBI:65314"/>
        <dbReference type="ChEBI" id="CHEBI:65315"/>
        <dbReference type="EC" id="5.4.99.29"/>
    </reaction>
</comment>
<accession>A0A7T4QY98</accession>
<evidence type="ECO:0000256" key="10">
    <source>
        <dbReference type="ARBA" id="ARBA00039988"/>
    </source>
</evidence>
<protein>
    <recommendedName>
        <fullName evidence="10">Dual-specificity RNA pseudouridine synthase RluA</fullName>
        <ecNumber evidence="8">5.4.99.28</ecNumber>
        <ecNumber evidence="9">5.4.99.29</ecNumber>
    </recommendedName>
    <alternativeName>
        <fullName evidence="11">23S rRNA pseudouridine(746) synthase</fullName>
    </alternativeName>
    <alternativeName>
        <fullName evidence="14">Ribosomal large subunit pseudouridine synthase A</fullName>
    </alternativeName>
    <alternativeName>
        <fullName evidence="13">rRNA pseudouridylate synthase A</fullName>
    </alternativeName>
    <alternativeName>
        <fullName evidence="15">rRNA-uridine isomerase A</fullName>
    </alternativeName>
    <alternativeName>
        <fullName evidence="12">tRNA pseudouridine(32) synthase</fullName>
    </alternativeName>
</protein>
<evidence type="ECO:0000256" key="14">
    <source>
        <dbReference type="ARBA" id="ARBA00042883"/>
    </source>
</evidence>
<dbReference type="KEGG" id="snan:I6N98_11275"/>
<evidence type="ECO:0000313" key="18">
    <source>
        <dbReference type="Proteomes" id="UP000596063"/>
    </source>
</evidence>
<evidence type="ECO:0000256" key="5">
    <source>
        <dbReference type="ARBA" id="ARBA00036184"/>
    </source>
</evidence>
<dbReference type="GO" id="GO:0160151">
    <property type="term" value="F:tRNA pseudouridine(32) synthase activity"/>
    <property type="evidence" value="ECO:0007669"/>
    <property type="project" value="UniProtKB-EC"/>
</dbReference>
<evidence type="ECO:0000256" key="12">
    <source>
        <dbReference type="ARBA" id="ARBA00042372"/>
    </source>
</evidence>
<dbReference type="PANTHER" id="PTHR21600">
    <property type="entry name" value="MITOCHONDRIAL RNA PSEUDOURIDINE SYNTHASE"/>
    <property type="match status" value="1"/>
</dbReference>
<comment type="catalytic activity">
    <reaction evidence="5">
        <text>uridine(32) in tRNA = pseudouridine(32) in tRNA</text>
        <dbReference type="Rhea" id="RHEA:42544"/>
        <dbReference type="Rhea" id="RHEA-COMP:10107"/>
        <dbReference type="Rhea" id="RHEA-COMP:10108"/>
        <dbReference type="ChEBI" id="CHEBI:65314"/>
        <dbReference type="ChEBI" id="CHEBI:65315"/>
        <dbReference type="EC" id="5.4.99.28"/>
    </reaction>
</comment>
<keyword evidence="2" id="KW-0698">rRNA processing</keyword>
<dbReference type="InterPro" id="IPR006145">
    <property type="entry name" value="PsdUridine_synth_RsuA/RluA"/>
</dbReference>
<dbReference type="InterPro" id="IPR020103">
    <property type="entry name" value="PsdUridine_synth_cat_dom_sf"/>
</dbReference>
<evidence type="ECO:0000256" key="11">
    <source>
        <dbReference type="ARBA" id="ARBA00041266"/>
    </source>
</evidence>
<evidence type="ECO:0000256" key="7">
    <source>
        <dbReference type="ARBA" id="ARBA00037305"/>
    </source>
</evidence>
<dbReference type="PROSITE" id="PS01129">
    <property type="entry name" value="PSI_RLU"/>
    <property type="match status" value="1"/>
</dbReference>
<organism evidence="17 18">
    <name type="scientific">Spongiibacter nanhainus</name>
    <dbReference type="NCBI Taxonomy" id="2794344"/>
    <lineage>
        <taxon>Bacteria</taxon>
        <taxon>Pseudomonadati</taxon>
        <taxon>Pseudomonadota</taxon>
        <taxon>Gammaproteobacteria</taxon>
        <taxon>Cellvibrionales</taxon>
        <taxon>Spongiibacteraceae</taxon>
        <taxon>Spongiibacter</taxon>
    </lineage>
</organism>
<evidence type="ECO:0000256" key="3">
    <source>
        <dbReference type="ARBA" id="ARBA00022694"/>
    </source>
</evidence>
<dbReference type="GO" id="GO:0000455">
    <property type="term" value="P:enzyme-directed rRNA pseudouridine synthesis"/>
    <property type="evidence" value="ECO:0007669"/>
    <property type="project" value="TreeGrafter"/>
</dbReference>
<dbReference type="Gene3D" id="3.30.2350.10">
    <property type="entry name" value="Pseudouridine synthase"/>
    <property type="match status" value="1"/>
</dbReference>
<comment type="function">
    <text evidence="7">Dual specificity enzyme that catalyzes the synthesis of pseudouridine from uracil-746 in 23S ribosomal RNA and from uracil-32 in the anticodon stem and loop of transfer RNAs.</text>
</comment>
<dbReference type="CDD" id="cd02869">
    <property type="entry name" value="PseudoU_synth_RluA_like"/>
    <property type="match status" value="1"/>
</dbReference>
<dbReference type="GO" id="GO:0003723">
    <property type="term" value="F:RNA binding"/>
    <property type="evidence" value="ECO:0007669"/>
    <property type="project" value="InterPro"/>
</dbReference>
<dbReference type="GO" id="GO:0160142">
    <property type="term" value="F:23S rRNA pseudouridine(746) synthase activity"/>
    <property type="evidence" value="ECO:0007669"/>
    <property type="project" value="UniProtKB-EC"/>
</dbReference>
<evidence type="ECO:0000256" key="6">
    <source>
        <dbReference type="ARBA" id="ARBA00036916"/>
    </source>
</evidence>
<keyword evidence="3" id="KW-0819">tRNA processing</keyword>
<dbReference type="InterPro" id="IPR006224">
    <property type="entry name" value="PsdUridine_synth_RluA-like_CS"/>
</dbReference>
<dbReference type="GO" id="GO:0008033">
    <property type="term" value="P:tRNA processing"/>
    <property type="evidence" value="ECO:0007669"/>
    <property type="project" value="UniProtKB-KW"/>
</dbReference>
<dbReference type="EC" id="5.4.99.28" evidence="8"/>
<evidence type="ECO:0000256" key="4">
    <source>
        <dbReference type="ARBA" id="ARBA00023235"/>
    </source>
</evidence>
<evidence type="ECO:0000256" key="9">
    <source>
        <dbReference type="ARBA" id="ARBA00038945"/>
    </source>
</evidence>
<evidence type="ECO:0000313" key="17">
    <source>
        <dbReference type="EMBL" id="QQD16961.1"/>
    </source>
</evidence>
<sequence length="229" mass="25666">MSDATTTPFINPPCEDVVQIHFADPHLLLVDKPAGLLSVPGRHPDNQDCLISRLQEDYRDALIVHRLDMATSGLMVVARGKASHRHLSKQFQQRQVEKEYRARLFGEVAAEQGYIDLPLACDWPRRPRQHINFSDGKAAQTHFRRLAIQDGCSDVLLMPHTGRSHQLRVHAAAIGHPILGCEFYAHPQARRLSDRLLLHSSRLCFIHPDSGEMLDFHSPPPFSAAGSIG</sequence>
<evidence type="ECO:0000259" key="16">
    <source>
        <dbReference type="Pfam" id="PF00849"/>
    </source>
</evidence>
<evidence type="ECO:0000256" key="2">
    <source>
        <dbReference type="ARBA" id="ARBA00022552"/>
    </source>
</evidence>
<dbReference type="RefSeq" id="WP_198568463.1">
    <property type="nucleotide sequence ID" value="NZ_CP066167.1"/>
</dbReference>
<evidence type="ECO:0000256" key="1">
    <source>
        <dbReference type="ARBA" id="ARBA00010876"/>
    </source>
</evidence>
<dbReference type="EMBL" id="CP066167">
    <property type="protein sequence ID" value="QQD16961.1"/>
    <property type="molecule type" value="Genomic_DNA"/>
</dbReference>
<dbReference type="PANTHER" id="PTHR21600:SF91">
    <property type="entry name" value="DUAL-SPECIFICITY RNA PSEUDOURIDINE SYNTHASE RLUA"/>
    <property type="match status" value="1"/>
</dbReference>
<evidence type="ECO:0000256" key="13">
    <source>
        <dbReference type="ARBA" id="ARBA00042844"/>
    </source>
</evidence>
<dbReference type="AlphaFoldDB" id="A0A7T4QY98"/>
<keyword evidence="18" id="KW-1185">Reference proteome</keyword>
<dbReference type="Pfam" id="PF00849">
    <property type="entry name" value="PseudoU_synth_2"/>
    <property type="match status" value="1"/>
</dbReference>
<evidence type="ECO:0000256" key="8">
    <source>
        <dbReference type="ARBA" id="ARBA00038944"/>
    </source>
</evidence>
<gene>
    <name evidence="17" type="ORF">I6N98_11275</name>
</gene>
<dbReference type="SUPFAM" id="SSF55120">
    <property type="entry name" value="Pseudouridine synthase"/>
    <property type="match status" value="1"/>
</dbReference>
<reference evidence="17 18" key="1">
    <citation type="submission" date="2020-12" db="EMBL/GenBank/DDBJ databases">
        <authorList>
            <person name="Shan Y."/>
        </authorList>
    </citation>
    <scope>NUCLEOTIDE SEQUENCE [LARGE SCALE GENOMIC DNA]</scope>
    <source>
        <strain evidence="18">csc3.9</strain>
    </source>
</reference>